<keyword evidence="3" id="KW-1185">Reference proteome</keyword>
<dbReference type="EMBL" id="FNUY01000004">
    <property type="protein sequence ID" value="SEG36146.1"/>
    <property type="molecule type" value="Genomic_DNA"/>
</dbReference>
<dbReference type="InterPro" id="IPR002938">
    <property type="entry name" value="FAD-bd"/>
</dbReference>
<proteinExistence type="predicted"/>
<protein>
    <submittedName>
        <fullName evidence="2">2-polyprenyl-6-methoxyphenol hydroxylase</fullName>
    </submittedName>
</protein>
<sequence>MGSPSGAPVASATQPCPAASSRTWIESCVPFLSYLALLRTDLVRILHEALPATASLRFGENGCEVDETAAGVRVTLIDGTVLRGDLLIGADGFRSGIRQRHFGPDSAFHEPLGYRFATYPLADTLGLGESFLSYAEPGQMAEYYGLRSGGLAALQIWRDPDDAPVRPEERWPLLKRVANASHPHVTQLIESCETSVTPQVDSLTMIAMPSWHKGRIVLLGDAAHCLTLISGQGAGMAMASAEMLSQELARRSIDEALAEHRRRLSPAIARLQQRSRHMAKVFIPDGRMAFRLRNVVLRYMPRRWLGRYFLNAIKKEIALLQA</sequence>
<dbReference type="SUPFAM" id="SSF51905">
    <property type="entry name" value="FAD/NAD(P)-binding domain"/>
    <property type="match status" value="1"/>
</dbReference>
<evidence type="ECO:0000313" key="3">
    <source>
        <dbReference type="Proteomes" id="UP000236743"/>
    </source>
</evidence>
<dbReference type="PRINTS" id="PR00420">
    <property type="entry name" value="RNGMNOXGNASE"/>
</dbReference>
<reference evidence="2 3" key="1">
    <citation type="submission" date="2016-10" db="EMBL/GenBank/DDBJ databases">
        <authorList>
            <person name="de Groot N.N."/>
        </authorList>
    </citation>
    <scope>NUCLEOTIDE SEQUENCE [LARGE SCALE GENOMIC DNA]</scope>
    <source>
        <strain evidence="2 3">DSM 26656</strain>
    </source>
</reference>
<dbReference type="AlphaFoldDB" id="A0A1H5ZLA6"/>
<dbReference type="InterPro" id="IPR036188">
    <property type="entry name" value="FAD/NAD-bd_sf"/>
</dbReference>
<name>A0A1H5ZLA6_9HYPH</name>
<dbReference type="OrthoDB" id="4230779at2"/>
<gene>
    <name evidence="2" type="ORF">SAMN04488115_104459</name>
</gene>
<dbReference type="Pfam" id="PF01494">
    <property type="entry name" value="FAD_binding_3"/>
    <property type="match status" value="1"/>
</dbReference>
<dbReference type="PANTHER" id="PTHR46865">
    <property type="entry name" value="OXIDOREDUCTASE-RELATED"/>
    <property type="match status" value="1"/>
</dbReference>
<accession>A0A1H5ZLA6</accession>
<dbReference type="Proteomes" id="UP000236743">
    <property type="component" value="Unassembled WGS sequence"/>
</dbReference>
<evidence type="ECO:0000313" key="2">
    <source>
        <dbReference type="EMBL" id="SEG36146.1"/>
    </source>
</evidence>
<dbReference type="GO" id="GO:0071949">
    <property type="term" value="F:FAD binding"/>
    <property type="evidence" value="ECO:0007669"/>
    <property type="project" value="InterPro"/>
</dbReference>
<dbReference type="InterPro" id="IPR051704">
    <property type="entry name" value="FAD_aromatic-hydroxylase"/>
</dbReference>
<dbReference type="Gene3D" id="3.50.50.60">
    <property type="entry name" value="FAD/NAD(P)-binding domain"/>
    <property type="match status" value="1"/>
</dbReference>
<evidence type="ECO:0000259" key="1">
    <source>
        <dbReference type="Pfam" id="PF01494"/>
    </source>
</evidence>
<organism evidence="2 3">
    <name type="scientific">Bosea lathyri</name>
    <dbReference type="NCBI Taxonomy" id="1036778"/>
    <lineage>
        <taxon>Bacteria</taxon>
        <taxon>Pseudomonadati</taxon>
        <taxon>Pseudomonadota</taxon>
        <taxon>Alphaproteobacteria</taxon>
        <taxon>Hyphomicrobiales</taxon>
        <taxon>Boseaceae</taxon>
        <taxon>Bosea</taxon>
    </lineage>
</organism>
<feature type="domain" description="FAD-binding" evidence="1">
    <location>
        <begin position="40"/>
        <end position="250"/>
    </location>
</feature>
<dbReference type="RefSeq" id="WP_103872869.1">
    <property type="nucleotide sequence ID" value="NZ_FNUY01000004.1"/>
</dbReference>